<dbReference type="PANTHER" id="PTHR48154">
    <property type="entry name" value="PROTEIN, PUTATIVE-RELATED"/>
    <property type="match status" value="1"/>
</dbReference>
<name>A0A9D4Y5F6_PEA</name>
<evidence type="ECO:0000313" key="4">
    <source>
        <dbReference type="EMBL" id="KAI5431245.1"/>
    </source>
</evidence>
<feature type="coiled-coil region" evidence="1">
    <location>
        <begin position="320"/>
        <end position="347"/>
    </location>
</feature>
<keyword evidence="2" id="KW-0812">Transmembrane</keyword>
<feature type="domain" description="DUF7745" evidence="3">
    <location>
        <begin position="22"/>
        <end position="107"/>
    </location>
</feature>
<dbReference type="Pfam" id="PF24924">
    <property type="entry name" value="DUF7745"/>
    <property type="match status" value="2"/>
</dbReference>
<protein>
    <recommendedName>
        <fullName evidence="3">DUF7745 domain-containing protein</fullName>
    </recommendedName>
</protein>
<accession>A0A9D4Y5F6</accession>
<proteinExistence type="predicted"/>
<evidence type="ECO:0000313" key="5">
    <source>
        <dbReference type="Proteomes" id="UP001058974"/>
    </source>
</evidence>
<feature type="coiled-coil region" evidence="1">
    <location>
        <begin position="426"/>
        <end position="488"/>
    </location>
</feature>
<organism evidence="4 5">
    <name type="scientific">Pisum sativum</name>
    <name type="common">Garden pea</name>
    <name type="synonym">Lathyrus oleraceus</name>
    <dbReference type="NCBI Taxonomy" id="3888"/>
    <lineage>
        <taxon>Eukaryota</taxon>
        <taxon>Viridiplantae</taxon>
        <taxon>Streptophyta</taxon>
        <taxon>Embryophyta</taxon>
        <taxon>Tracheophyta</taxon>
        <taxon>Spermatophyta</taxon>
        <taxon>Magnoliopsida</taxon>
        <taxon>eudicotyledons</taxon>
        <taxon>Gunneridae</taxon>
        <taxon>Pentapetalae</taxon>
        <taxon>rosids</taxon>
        <taxon>fabids</taxon>
        <taxon>Fabales</taxon>
        <taxon>Fabaceae</taxon>
        <taxon>Papilionoideae</taxon>
        <taxon>50 kb inversion clade</taxon>
        <taxon>NPAAA clade</taxon>
        <taxon>Hologalegina</taxon>
        <taxon>IRL clade</taxon>
        <taxon>Fabeae</taxon>
        <taxon>Lathyrus</taxon>
    </lineage>
</organism>
<evidence type="ECO:0000256" key="1">
    <source>
        <dbReference type="SAM" id="Coils"/>
    </source>
</evidence>
<keyword evidence="5" id="KW-1185">Reference proteome</keyword>
<dbReference type="EMBL" id="JAMSHJ010000003">
    <property type="protein sequence ID" value="KAI5431245.1"/>
    <property type="molecule type" value="Genomic_DNA"/>
</dbReference>
<comment type="caution">
    <text evidence="4">The sequence shown here is derived from an EMBL/GenBank/DDBJ whole genome shotgun (WGS) entry which is preliminary data.</text>
</comment>
<dbReference type="PANTHER" id="PTHR48154:SF1">
    <property type="entry name" value="PROTEIN, PUTATIVE-RELATED"/>
    <property type="match status" value="1"/>
</dbReference>
<keyword evidence="2" id="KW-1133">Transmembrane helix</keyword>
<dbReference type="AlphaFoldDB" id="A0A9D4Y5F6"/>
<reference evidence="4 5" key="1">
    <citation type="journal article" date="2022" name="Nat. Genet.">
        <title>Improved pea reference genome and pan-genome highlight genomic features and evolutionary characteristics.</title>
        <authorList>
            <person name="Yang T."/>
            <person name="Liu R."/>
            <person name="Luo Y."/>
            <person name="Hu S."/>
            <person name="Wang D."/>
            <person name="Wang C."/>
            <person name="Pandey M.K."/>
            <person name="Ge S."/>
            <person name="Xu Q."/>
            <person name="Li N."/>
            <person name="Li G."/>
            <person name="Huang Y."/>
            <person name="Saxena R.K."/>
            <person name="Ji Y."/>
            <person name="Li M."/>
            <person name="Yan X."/>
            <person name="He Y."/>
            <person name="Liu Y."/>
            <person name="Wang X."/>
            <person name="Xiang C."/>
            <person name="Varshney R.K."/>
            <person name="Ding H."/>
            <person name="Gao S."/>
            <person name="Zong X."/>
        </authorList>
    </citation>
    <scope>NUCLEOTIDE SEQUENCE [LARGE SCALE GENOMIC DNA]</scope>
    <source>
        <strain evidence="4 5">cv. Zhongwan 6</strain>
    </source>
</reference>
<dbReference type="Proteomes" id="UP001058974">
    <property type="component" value="Chromosome 3"/>
</dbReference>
<evidence type="ECO:0000259" key="3">
    <source>
        <dbReference type="Pfam" id="PF24924"/>
    </source>
</evidence>
<keyword evidence="2" id="KW-0472">Membrane</keyword>
<sequence length="549" mass="62794">MDIGRKRHVAYKFPVVCLDPIKQLMKLLDHDSLEKFQKDYGLILSFVTVLSKDQHDALFTLLQFYDPPLSCFTFLDYILVPTLEEVSGFLRVPIKPQLLFYGSEFLPDLNMGGVSGLHLSFLVGEAKKKLEDGYQRGFNAVLALCVYGIVLFPNVAKFVDVDAIHLFVLGNPVPTLLGDFLHSVHHRNENRKGGVVNYCAPLFYKWFSSHLPKSGAFVDLKDSLSWSKRLMRIRAKDISWWSARTFFGRILFTVVGTSRMYRWTPPLEKDVEESLFFHSSSDLTVSRKATEAWLKGRVEEFGLPFPIEEPLYPPTPEQSTTVSRDEYDKLKNAMEELQTENSELGAKLQDCMHLYHEAEYQKGKAIRLQEEAEKKLVVEVNFFRKIDKALGSSNSELRRVKQQLIDAHGKLAGWQEQWDAFSASGKAKEEEMVAELAGQMEKLKTLLKEKNNELLCARSTNGYITNQLNEAQEQIEELKVLAGMKKSRLEEVFGEDDGNYYMEHINKLDGIIHKRNLLIRRLTESPDHSDTVALMAEVRSSPYGLYTEG</sequence>
<keyword evidence="1" id="KW-0175">Coiled coil</keyword>
<evidence type="ECO:0000256" key="2">
    <source>
        <dbReference type="SAM" id="Phobius"/>
    </source>
</evidence>
<feature type="domain" description="DUF7745" evidence="3">
    <location>
        <begin position="112"/>
        <end position="244"/>
    </location>
</feature>
<feature type="transmembrane region" description="Helical" evidence="2">
    <location>
        <begin position="137"/>
        <end position="156"/>
    </location>
</feature>
<gene>
    <name evidence="4" type="ORF">KIW84_035422</name>
</gene>
<dbReference type="InterPro" id="IPR056647">
    <property type="entry name" value="DUF7745"/>
</dbReference>
<dbReference type="Gramene" id="Psat03G0542200-T1">
    <property type="protein sequence ID" value="KAI5431245.1"/>
    <property type="gene ID" value="KIW84_035422"/>
</dbReference>